<evidence type="ECO:0000256" key="6">
    <source>
        <dbReference type="ARBA" id="ARBA00023136"/>
    </source>
</evidence>
<protein>
    <submittedName>
        <fullName evidence="12">Variant surface glycoprotein 1125.5317</fullName>
    </submittedName>
</protein>
<keyword evidence="4" id="KW-0336">GPI-anchor</keyword>
<dbReference type="InterPro" id="IPR019609">
    <property type="entry name" value="Variant_surf_glycoprt_trypan_C"/>
</dbReference>
<evidence type="ECO:0000256" key="9">
    <source>
        <dbReference type="SAM" id="MobiDB-lite"/>
    </source>
</evidence>
<comment type="subcellular location">
    <subcellularLocation>
        <location evidence="2">Cell membrane</location>
        <topology evidence="2">Lipid-anchor</topology>
        <topology evidence="2">GPI-anchor</topology>
    </subcellularLocation>
</comment>
<keyword evidence="6" id="KW-0472">Membrane</keyword>
<proteinExistence type="predicted"/>
<dbReference type="VEuPathDB" id="TriTrypDB:Tb427_000379400"/>
<feature type="domain" description="Trypanosome variant surface glycoprotein B-type N-terminal" evidence="11">
    <location>
        <begin position="2"/>
        <end position="217"/>
    </location>
</feature>
<keyword evidence="3" id="KW-1003">Cell membrane</keyword>
<dbReference type="GO" id="GO:0098552">
    <property type="term" value="C:side of membrane"/>
    <property type="evidence" value="ECO:0007669"/>
    <property type="project" value="UniProtKB-KW"/>
</dbReference>
<evidence type="ECO:0000259" key="11">
    <source>
        <dbReference type="Pfam" id="PF13206"/>
    </source>
</evidence>
<feature type="domain" description="Trypanosome variant surface glycoprotein C-terminal" evidence="10">
    <location>
        <begin position="253"/>
        <end position="328"/>
    </location>
</feature>
<organism evidence="12">
    <name type="scientific">Trypanosoma brucei</name>
    <dbReference type="NCBI Taxonomy" id="5691"/>
    <lineage>
        <taxon>Eukaryota</taxon>
        <taxon>Discoba</taxon>
        <taxon>Euglenozoa</taxon>
        <taxon>Kinetoplastea</taxon>
        <taxon>Metakinetoplastina</taxon>
        <taxon>Trypanosomatida</taxon>
        <taxon>Trypanosomatidae</taxon>
        <taxon>Trypanosoma</taxon>
    </lineage>
</organism>
<evidence type="ECO:0000256" key="8">
    <source>
        <dbReference type="ARBA" id="ARBA00023288"/>
    </source>
</evidence>
<keyword evidence="8" id="KW-0449">Lipoprotein</keyword>
<dbReference type="Pfam" id="PF13206">
    <property type="entry name" value="VSG_B"/>
    <property type="match status" value="1"/>
</dbReference>
<evidence type="ECO:0000256" key="1">
    <source>
        <dbReference type="ARBA" id="ARBA00002523"/>
    </source>
</evidence>
<dbReference type="InterPro" id="IPR025932">
    <property type="entry name" value="Trypano_VSG_B_N_dom"/>
</dbReference>
<evidence type="ECO:0000256" key="7">
    <source>
        <dbReference type="ARBA" id="ARBA00023180"/>
    </source>
</evidence>
<reference evidence="12" key="1">
    <citation type="submission" date="2016-08" db="EMBL/GenBank/DDBJ databases">
        <title>VSG repertoire of Trypanosoma brucei EATRO 1125.</title>
        <authorList>
            <person name="Cross G.A."/>
        </authorList>
    </citation>
    <scope>NUCLEOTIDE SEQUENCE</scope>
    <source>
        <strain evidence="12">EATRO 1125</strain>
    </source>
</reference>
<comment type="function">
    <text evidence="1">VSG forms a coat on the surface of the parasite. The trypanosome evades the immune response of the host by expressing a series of antigenically distinct VSGs from an estimated 1000 VSG genes.</text>
</comment>
<feature type="compositionally biased region" description="Basic and acidic residues" evidence="9">
    <location>
        <begin position="273"/>
        <end position="286"/>
    </location>
</feature>
<name>A0A1J0RBV6_9TRYP</name>
<evidence type="ECO:0000256" key="2">
    <source>
        <dbReference type="ARBA" id="ARBA00004609"/>
    </source>
</evidence>
<sequence>MLANEADKLNTELKRIATQDAETAANKINTALRAAMCGGTEANGYKEADGSCEETSEMKGEKGTLCSKHKAGESIVHDILCVCSDNTDDACNSGAATGIANSGTIKPGSAKKLADGCDSTPLELPLDIEIAMTLSTVKAAIRPIHNAFAVIGLGTTGASSCVATGADHCVDYTAVADGKGKGFSSISWVAQLQAAAKEFNTYQRAQAQQQRITEQLASLKRSTLSELERQQRELPTPSGKETSEAVDQKQKECAAHKDNKTACENAKWKWQGEDETKGECKPKPETEIPAAGTGREQGGRAPSTGCERHGTYKTVCKKNERDKRETCLCVKERW</sequence>
<evidence type="ECO:0000256" key="4">
    <source>
        <dbReference type="ARBA" id="ARBA00022622"/>
    </source>
</evidence>
<dbReference type="EMBL" id="KX701465">
    <property type="protein sequence ID" value="APD75421.1"/>
    <property type="molecule type" value="Genomic_DNA"/>
</dbReference>
<accession>A0A1J0RBV6</accession>
<evidence type="ECO:0000259" key="10">
    <source>
        <dbReference type="Pfam" id="PF10659"/>
    </source>
</evidence>
<feature type="region of interest" description="Disordered" evidence="9">
    <location>
        <begin position="273"/>
        <end position="309"/>
    </location>
</feature>
<keyword evidence="7" id="KW-0325">Glycoprotein</keyword>
<evidence type="ECO:0000256" key="5">
    <source>
        <dbReference type="ARBA" id="ARBA00022729"/>
    </source>
</evidence>
<dbReference type="Pfam" id="PF10659">
    <property type="entry name" value="Trypan_glycop_C"/>
    <property type="match status" value="1"/>
</dbReference>
<evidence type="ECO:0000313" key="12">
    <source>
        <dbReference type="EMBL" id="APD75421.1"/>
    </source>
</evidence>
<dbReference type="AlphaFoldDB" id="A0A1J0RBV6"/>
<feature type="region of interest" description="Disordered" evidence="9">
    <location>
        <begin position="226"/>
        <end position="249"/>
    </location>
</feature>
<dbReference type="GO" id="GO:0005886">
    <property type="term" value="C:plasma membrane"/>
    <property type="evidence" value="ECO:0007669"/>
    <property type="project" value="UniProtKB-SubCell"/>
</dbReference>
<evidence type="ECO:0000256" key="3">
    <source>
        <dbReference type="ARBA" id="ARBA00022475"/>
    </source>
</evidence>
<keyword evidence="5" id="KW-0732">Signal</keyword>